<feature type="non-terminal residue" evidence="1">
    <location>
        <position position="1"/>
    </location>
</feature>
<sequence>IKTPGLKIHQRFHFASALKRMSVLASYERMGSTELCYISTVKGAPETLKDM</sequence>
<dbReference type="EMBL" id="JAMKFB020000003">
    <property type="protein sequence ID" value="KAL0197031.1"/>
    <property type="molecule type" value="Genomic_DNA"/>
</dbReference>
<protein>
    <submittedName>
        <fullName evidence="1">Uncharacterized protein</fullName>
    </submittedName>
</protein>
<dbReference type="InterPro" id="IPR023299">
    <property type="entry name" value="ATPase_P-typ_cyto_dom_N"/>
</dbReference>
<dbReference type="SUPFAM" id="SSF81660">
    <property type="entry name" value="Metal cation-transporting ATPase, ATP-binding domain N"/>
    <property type="match status" value="1"/>
</dbReference>
<proteinExistence type="predicted"/>
<gene>
    <name evidence="1" type="ORF">M9458_005571</name>
</gene>
<accession>A0ABD0RFA3</accession>
<organism evidence="1 2">
    <name type="scientific">Cirrhinus mrigala</name>
    <name type="common">Mrigala</name>
    <dbReference type="NCBI Taxonomy" id="683832"/>
    <lineage>
        <taxon>Eukaryota</taxon>
        <taxon>Metazoa</taxon>
        <taxon>Chordata</taxon>
        <taxon>Craniata</taxon>
        <taxon>Vertebrata</taxon>
        <taxon>Euteleostomi</taxon>
        <taxon>Actinopterygii</taxon>
        <taxon>Neopterygii</taxon>
        <taxon>Teleostei</taxon>
        <taxon>Ostariophysi</taxon>
        <taxon>Cypriniformes</taxon>
        <taxon>Cyprinidae</taxon>
        <taxon>Labeoninae</taxon>
        <taxon>Labeonini</taxon>
        <taxon>Cirrhinus</taxon>
    </lineage>
</organism>
<dbReference type="Proteomes" id="UP001529510">
    <property type="component" value="Unassembled WGS sequence"/>
</dbReference>
<comment type="caution">
    <text evidence="1">The sequence shown here is derived from an EMBL/GenBank/DDBJ whole genome shotgun (WGS) entry which is preliminary data.</text>
</comment>
<evidence type="ECO:0000313" key="1">
    <source>
        <dbReference type="EMBL" id="KAL0197031.1"/>
    </source>
</evidence>
<evidence type="ECO:0000313" key="2">
    <source>
        <dbReference type="Proteomes" id="UP001529510"/>
    </source>
</evidence>
<keyword evidence="2" id="KW-1185">Reference proteome</keyword>
<feature type="non-terminal residue" evidence="1">
    <location>
        <position position="51"/>
    </location>
</feature>
<reference evidence="1 2" key="1">
    <citation type="submission" date="2024-05" db="EMBL/GenBank/DDBJ databases">
        <title>Genome sequencing and assembly of Indian major carp, Cirrhinus mrigala (Hamilton, 1822).</title>
        <authorList>
            <person name="Mohindra V."/>
            <person name="Chowdhury L.M."/>
            <person name="Lal K."/>
            <person name="Jena J.K."/>
        </authorList>
    </citation>
    <scope>NUCLEOTIDE SEQUENCE [LARGE SCALE GENOMIC DNA]</scope>
    <source>
        <strain evidence="1">CM1030</strain>
        <tissue evidence="1">Blood</tissue>
    </source>
</reference>
<name>A0ABD0RFA3_CIRMR</name>
<dbReference type="AlphaFoldDB" id="A0ABD0RFA3"/>